<evidence type="ECO:0000256" key="2">
    <source>
        <dbReference type="ARBA" id="ARBA00010740"/>
    </source>
</evidence>
<proteinExistence type="inferred from homology"/>
<evidence type="ECO:0000256" key="4">
    <source>
        <dbReference type="ARBA" id="ARBA00022517"/>
    </source>
</evidence>
<evidence type="ECO:0000256" key="1">
    <source>
        <dbReference type="ARBA" id="ARBA00002868"/>
    </source>
</evidence>
<evidence type="ECO:0000256" key="3">
    <source>
        <dbReference type="ARBA" id="ARBA00015716"/>
    </source>
</evidence>
<dbReference type="PANTHER" id="PTHR38099">
    <property type="entry name" value="LARGE RIBOSOMAL RNA SUBUNIT ACCUMULATION PROTEIN YCED"/>
    <property type="match status" value="1"/>
</dbReference>
<protein>
    <recommendedName>
        <fullName evidence="3">Large ribosomal RNA subunit accumulation protein YceD</fullName>
    </recommendedName>
    <alternativeName>
        <fullName evidence="5">23S rRNA accumulation protein YceD</fullName>
    </alternativeName>
</protein>
<dbReference type="EMBL" id="JAUSRO010000001">
    <property type="protein sequence ID" value="MDP9897795.1"/>
    <property type="molecule type" value="Genomic_DNA"/>
</dbReference>
<dbReference type="Pfam" id="PF02620">
    <property type="entry name" value="YceD"/>
    <property type="match status" value="1"/>
</dbReference>
<comment type="caution">
    <text evidence="6">The sequence shown here is derived from an EMBL/GenBank/DDBJ whole genome shotgun (WGS) entry which is preliminary data.</text>
</comment>
<dbReference type="InterPro" id="IPR003772">
    <property type="entry name" value="YceD"/>
</dbReference>
<dbReference type="Proteomes" id="UP001226867">
    <property type="component" value="Unassembled WGS sequence"/>
</dbReference>
<evidence type="ECO:0000256" key="5">
    <source>
        <dbReference type="ARBA" id="ARBA00031841"/>
    </source>
</evidence>
<dbReference type="PANTHER" id="PTHR38099:SF1">
    <property type="entry name" value="LARGE RIBOSOMAL RNA SUBUNIT ACCUMULATION PROTEIN YCED"/>
    <property type="match status" value="1"/>
</dbReference>
<organism evidence="6 7">
    <name type="scientific">Variovorax ginsengisoli</name>
    <dbReference type="NCBI Taxonomy" id="363844"/>
    <lineage>
        <taxon>Bacteria</taxon>
        <taxon>Pseudomonadati</taxon>
        <taxon>Pseudomonadota</taxon>
        <taxon>Betaproteobacteria</taxon>
        <taxon>Burkholderiales</taxon>
        <taxon>Comamonadaceae</taxon>
        <taxon>Variovorax</taxon>
    </lineage>
</organism>
<accession>A0ABT9S0B0</accession>
<dbReference type="RefSeq" id="WP_307687624.1">
    <property type="nucleotide sequence ID" value="NZ_JAUSRO010000001.1"/>
</dbReference>
<keyword evidence="4" id="KW-0690">Ribosome biogenesis</keyword>
<comment type="similarity">
    <text evidence="2">Belongs to the DUF177 domain family.</text>
</comment>
<reference evidence="6 7" key="1">
    <citation type="submission" date="2023-07" db="EMBL/GenBank/DDBJ databases">
        <title>Sorghum-associated microbial communities from plants grown in Nebraska, USA.</title>
        <authorList>
            <person name="Schachtman D."/>
        </authorList>
    </citation>
    <scope>NUCLEOTIDE SEQUENCE [LARGE SCALE GENOMIC DNA]</scope>
    <source>
        <strain evidence="6 7">DS1607</strain>
    </source>
</reference>
<evidence type="ECO:0000313" key="7">
    <source>
        <dbReference type="Proteomes" id="UP001226867"/>
    </source>
</evidence>
<sequence>MKREFTPARLDVSAFAEAAATLSGSDPLTRYTRLGAELADPAADAVVQWEATGQERTGAGGNAVPWLHLAAETVVPLVCQRCLAPVDIALQVDRWFRFVADEETAAVEDENSEEDVLVGGRDFDLAALIEDELLMDLPITPTHEVCPEPVQLSAVDPAFDQALEAKPNPFAALDALRPRKSE</sequence>
<name>A0ABT9S0B0_9BURK</name>
<gene>
    <name evidence="6" type="ORF">J2W36_000028</name>
</gene>
<keyword evidence="7" id="KW-1185">Reference proteome</keyword>
<comment type="function">
    <text evidence="1">Plays a role in synthesis, processing and/or stability of 23S rRNA.</text>
</comment>
<dbReference type="InterPro" id="IPR039255">
    <property type="entry name" value="YceD_bac"/>
</dbReference>
<evidence type="ECO:0000313" key="6">
    <source>
        <dbReference type="EMBL" id="MDP9897795.1"/>
    </source>
</evidence>